<feature type="transmembrane region" description="Helical" evidence="8">
    <location>
        <begin position="428"/>
        <end position="452"/>
    </location>
</feature>
<keyword evidence="3" id="KW-0813">Transport</keyword>
<dbReference type="SUPFAM" id="SSF81338">
    <property type="entry name" value="Aquaporin-like"/>
    <property type="match status" value="1"/>
</dbReference>
<feature type="compositionally biased region" description="Basic and acidic residues" evidence="7">
    <location>
        <begin position="239"/>
        <end position="263"/>
    </location>
</feature>
<feature type="compositionally biased region" description="Basic and acidic residues" evidence="7">
    <location>
        <begin position="197"/>
        <end position="213"/>
    </location>
</feature>
<feature type="transmembrane region" description="Helical" evidence="8">
    <location>
        <begin position="515"/>
        <end position="540"/>
    </location>
</feature>
<dbReference type="PROSITE" id="PS00221">
    <property type="entry name" value="MIP"/>
    <property type="match status" value="1"/>
</dbReference>
<dbReference type="PANTHER" id="PTHR43829:SF24">
    <property type="entry name" value="MIP AQUAPORIN (EUROFUNG)"/>
    <property type="match status" value="1"/>
</dbReference>
<reference evidence="9" key="1">
    <citation type="submission" date="2023-10" db="EMBL/GenBank/DDBJ databases">
        <authorList>
            <person name="Hackl T."/>
        </authorList>
    </citation>
    <scope>NUCLEOTIDE SEQUENCE</scope>
</reference>
<dbReference type="Pfam" id="PF00230">
    <property type="entry name" value="MIP"/>
    <property type="match status" value="1"/>
</dbReference>
<proteinExistence type="inferred from homology"/>
<keyword evidence="4 8" id="KW-0812">Transmembrane</keyword>
<dbReference type="Proteomes" id="UP001295740">
    <property type="component" value="Unassembled WGS sequence"/>
</dbReference>
<dbReference type="GO" id="GO:0015254">
    <property type="term" value="F:glycerol channel activity"/>
    <property type="evidence" value="ECO:0007669"/>
    <property type="project" value="TreeGrafter"/>
</dbReference>
<evidence type="ECO:0000256" key="4">
    <source>
        <dbReference type="ARBA" id="ARBA00022692"/>
    </source>
</evidence>
<evidence type="ECO:0000256" key="5">
    <source>
        <dbReference type="ARBA" id="ARBA00022989"/>
    </source>
</evidence>
<dbReference type="PRINTS" id="PR00783">
    <property type="entry name" value="MINTRINSICP"/>
</dbReference>
<evidence type="ECO:0000256" key="8">
    <source>
        <dbReference type="SAM" id="Phobius"/>
    </source>
</evidence>
<dbReference type="GO" id="GO:0015250">
    <property type="term" value="F:water channel activity"/>
    <property type="evidence" value="ECO:0007669"/>
    <property type="project" value="TreeGrafter"/>
</dbReference>
<comment type="similarity">
    <text evidence="2">Belongs to the MIP/aquaporin (TC 1.A.8) family.</text>
</comment>
<feature type="compositionally biased region" description="Acidic residues" evidence="7">
    <location>
        <begin position="170"/>
        <end position="181"/>
    </location>
</feature>
<name>A0AAI8V8M2_9PEZI</name>
<feature type="transmembrane region" description="Helical" evidence="8">
    <location>
        <begin position="464"/>
        <end position="484"/>
    </location>
</feature>
<dbReference type="CDD" id="cd00333">
    <property type="entry name" value="MIP"/>
    <property type="match status" value="1"/>
</dbReference>
<dbReference type="Gene3D" id="1.20.1080.10">
    <property type="entry name" value="Glycerol uptake facilitator protein"/>
    <property type="match status" value="1"/>
</dbReference>
<dbReference type="InterPro" id="IPR023271">
    <property type="entry name" value="Aquaporin-like"/>
</dbReference>
<dbReference type="InterPro" id="IPR000425">
    <property type="entry name" value="MIP"/>
</dbReference>
<comment type="caution">
    <text evidence="9">The sequence shown here is derived from an EMBL/GenBank/DDBJ whole genome shotgun (WGS) entry which is preliminary data.</text>
</comment>
<evidence type="ECO:0000313" key="10">
    <source>
        <dbReference type="Proteomes" id="UP001295740"/>
    </source>
</evidence>
<evidence type="ECO:0000256" key="7">
    <source>
        <dbReference type="SAM" id="MobiDB-lite"/>
    </source>
</evidence>
<evidence type="ECO:0000256" key="6">
    <source>
        <dbReference type="ARBA" id="ARBA00023136"/>
    </source>
</evidence>
<evidence type="ECO:0000313" key="9">
    <source>
        <dbReference type="EMBL" id="CAJ2500338.1"/>
    </source>
</evidence>
<keyword evidence="10" id="KW-1185">Reference proteome</keyword>
<comment type="subcellular location">
    <subcellularLocation>
        <location evidence="1">Membrane</location>
        <topology evidence="1">Multi-pass membrane protein</topology>
    </subcellularLocation>
</comment>
<dbReference type="AlphaFoldDB" id="A0AAI8V8M2"/>
<protein>
    <submittedName>
        <fullName evidence="9">Uu.00g031910.m01.CDS01</fullName>
    </submittedName>
</protein>
<dbReference type="InterPro" id="IPR050363">
    <property type="entry name" value="MIP/Aquaporin"/>
</dbReference>
<feature type="region of interest" description="Disordered" evidence="7">
    <location>
        <begin position="1"/>
        <end position="283"/>
    </location>
</feature>
<feature type="compositionally biased region" description="Polar residues" evidence="7">
    <location>
        <begin position="41"/>
        <end position="80"/>
    </location>
</feature>
<keyword evidence="5 8" id="KW-1133">Transmembrane helix</keyword>
<sequence length="569" mass="61743">MARSRASSTDTGQNPDLGNSEERLTNQTRPASSRRDAAGSRPNTGRSQQPGGATATSNRGSQRPGASTRSRSYEGSTPSKQGIEATDWEQKNSRNVHRSPPRNPPGADARWVDQAYRDANPWYSQADKKPIFSLGRPLPRTVRWNSQNKQADAGTQAARGAPSKSKEDLAELGEVDSDDAISPDLEKQATTQSRQPEAARHTTDGTSHGDKFNDVGQPVFNYMPGGSNTNVSAAMSRRGTNESHARQTKNKTDEEGEGEKPDYGIDSEPLGQREADAVEQTDRDPDEFRNWWARLRARHPEPLAEFLATGVAVFLGLAGTLSVNLSANQPSPYGTYETSCWAWGFAWMFGIYLGGGVSGAHMNPAISVSLSLFRGFPWKQCLYYVVAQFIASFVAGGLAYGCFADTIRSVDPTMSNTALSFFSTPPDWVSLGTAFLNQMVGSAIMMIAVFALGDDQNNPPGAGMHAFVLGLLVTTLKMTLGFNIGSALNPASDFGPRVIAYASGYHGSEVFSTNWWLYGPWLATLAGSVVGCSVYDGFIFTGSESPINYRVPQHYRNRAKKMLNLKTDQ</sequence>
<feature type="compositionally biased region" description="Polar residues" evidence="7">
    <location>
        <begin position="1"/>
        <end position="17"/>
    </location>
</feature>
<organism evidence="9 10">
    <name type="scientific">Anthostomella pinea</name>
    <dbReference type="NCBI Taxonomy" id="933095"/>
    <lineage>
        <taxon>Eukaryota</taxon>
        <taxon>Fungi</taxon>
        <taxon>Dikarya</taxon>
        <taxon>Ascomycota</taxon>
        <taxon>Pezizomycotina</taxon>
        <taxon>Sordariomycetes</taxon>
        <taxon>Xylariomycetidae</taxon>
        <taxon>Xylariales</taxon>
        <taxon>Xylariaceae</taxon>
        <taxon>Anthostomella</taxon>
    </lineage>
</organism>
<accession>A0AAI8V8M2</accession>
<dbReference type="EMBL" id="CAUWAG010000003">
    <property type="protein sequence ID" value="CAJ2500338.1"/>
    <property type="molecule type" value="Genomic_DNA"/>
</dbReference>
<keyword evidence="6 8" id="KW-0472">Membrane</keyword>
<feature type="compositionally biased region" description="Basic and acidic residues" evidence="7">
    <location>
        <begin position="271"/>
        <end position="283"/>
    </location>
</feature>
<dbReference type="PANTHER" id="PTHR43829">
    <property type="entry name" value="AQUAPORIN OR AQUAGLYCEROPORIN RELATED"/>
    <property type="match status" value="1"/>
</dbReference>
<gene>
    <name evidence="9" type="ORF">KHLLAP_LOCUS806</name>
</gene>
<feature type="transmembrane region" description="Helical" evidence="8">
    <location>
        <begin position="381"/>
        <end position="408"/>
    </location>
</feature>
<dbReference type="GO" id="GO:0005886">
    <property type="term" value="C:plasma membrane"/>
    <property type="evidence" value="ECO:0007669"/>
    <property type="project" value="TreeGrafter"/>
</dbReference>
<dbReference type="InterPro" id="IPR022357">
    <property type="entry name" value="MIP_CS"/>
</dbReference>
<evidence type="ECO:0000256" key="1">
    <source>
        <dbReference type="ARBA" id="ARBA00004141"/>
    </source>
</evidence>
<feature type="transmembrane region" description="Helical" evidence="8">
    <location>
        <begin position="341"/>
        <end position="360"/>
    </location>
</feature>
<evidence type="ECO:0000256" key="3">
    <source>
        <dbReference type="ARBA" id="ARBA00022448"/>
    </source>
</evidence>
<feature type="transmembrane region" description="Helical" evidence="8">
    <location>
        <begin position="303"/>
        <end position="321"/>
    </location>
</feature>
<evidence type="ECO:0000256" key="2">
    <source>
        <dbReference type="ARBA" id="ARBA00006175"/>
    </source>
</evidence>